<name>A0ABT2YUI9_9GAMM</name>
<accession>A0ABT2YUI9</accession>
<protein>
    <submittedName>
        <fullName evidence="2">Uncharacterized protein</fullName>
    </submittedName>
</protein>
<gene>
    <name evidence="2" type="ORF">OFY17_10320</name>
</gene>
<organism evidence="2 3">
    <name type="scientific">Marinomonas sargassi</name>
    <dbReference type="NCBI Taxonomy" id="2984494"/>
    <lineage>
        <taxon>Bacteria</taxon>
        <taxon>Pseudomonadati</taxon>
        <taxon>Pseudomonadota</taxon>
        <taxon>Gammaproteobacteria</taxon>
        <taxon>Oceanospirillales</taxon>
        <taxon>Oceanospirillaceae</taxon>
        <taxon>Marinomonas</taxon>
    </lineage>
</organism>
<keyword evidence="1" id="KW-0472">Membrane</keyword>
<feature type="transmembrane region" description="Helical" evidence="1">
    <location>
        <begin position="21"/>
        <end position="40"/>
    </location>
</feature>
<keyword evidence="1" id="KW-1133">Transmembrane helix</keyword>
<evidence type="ECO:0000256" key="1">
    <source>
        <dbReference type="SAM" id="Phobius"/>
    </source>
</evidence>
<reference evidence="2 3" key="1">
    <citation type="submission" date="2022-10" db="EMBL/GenBank/DDBJ databases">
        <title>Marinomonas transparenta sp. nov. and Marinomonas sargassi sp. nov., isolated from marine alga (Sargassum natans (L.) Gaillon).</title>
        <authorList>
            <person name="Wang Y."/>
        </authorList>
    </citation>
    <scope>NUCLEOTIDE SEQUENCE [LARGE SCALE GENOMIC DNA]</scope>
    <source>
        <strain evidence="2 3">C2222</strain>
    </source>
</reference>
<evidence type="ECO:0000313" key="3">
    <source>
        <dbReference type="Proteomes" id="UP001209713"/>
    </source>
</evidence>
<evidence type="ECO:0000313" key="2">
    <source>
        <dbReference type="EMBL" id="MCV2403274.1"/>
    </source>
</evidence>
<keyword evidence="3" id="KW-1185">Reference proteome</keyword>
<comment type="caution">
    <text evidence="2">The sequence shown here is derived from an EMBL/GenBank/DDBJ whole genome shotgun (WGS) entry which is preliminary data.</text>
</comment>
<proteinExistence type="predicted"/>
<dbReference type="EMBL" id="JAOVZB010000004">
    <property type="protein sequence ID" value="MCV2403274.1"/>
    <property type="molecule type" value="Genomic_DNA"/>
</dbReference>
<keyword evidence="1" id="KW-0812">Transmembrane</keyword>
<dbReference type="RefSeq" id="WP_263530651.1">
    <property type="nucleotide sequence ID" value="NZ_JAOVZB010000004.1"/>
</dbReference>
<dbReference type="Proteomes" id="UP001209713">
    <property type="component" value="Unassembled WGS sequence"/>
</dbReference>
<sequence length="179" mass="20550">MEAKLLLQSKVSQNKVRQRKALAGWVSLPILAMILMVATLSTEYQNRMLAAYKWQGQLQDVEADQAAWESFQSAFVFSPSFHLAQQSDCLGFCPLNANQNTEGESQWHHAQQTFYYQWHAYDPALVEGNGEEGNETDSEVSSEEKKAYRLCGSQNQLSYLCWWWQEEKLISNAWVTINT</sequence>